<protein>
    <submittedName>
        <fullName evidence="7">Uncharacterized protein</fullName>
    </submittedName>
</protein>
<keyword evidence="1" id="KW-0677">Repeat</keyword>
<evidence type="ECO:0000256" key="1">
    <source>
        <dbReference type="ARBA" id="ARBA00022737"/>
    </source>
</evidence>
<dbReference type="PROSITE" id="PS50297">
    <property type="entry name" value="ANK_REP_REGION"/>
    <property type="match status" value="3"/>
</dbReference>
<feature type="domain" description="Nephrocystin 3-like N-terminal" evidence="5">
    <location>
        <begin position="170"/>
        <end position="358"/>
    </location>
</feature>
<dbReference type="Gene3D" id="1.25.40.20">
    <property type="entry name" value="Ankyrin repeat-containing domain"/>
    <property type="match status" value="2"/>
</dbReference>
<gene>
    <name evidence="7" type="ORF">CAUJ_LOCUS4226</name>
</gene>
<evidence type="ECO:0000256" key="2">
    <source>
        <dbReference type="ARBA" id="ARBA00023043"/>
    </source>
</evidence>
<dbReference type="InterPro" id="IPR056884">
    <property type="entry name" value="NPHP3-like_N"/>
</dbReference>
<keyword evidence="8" id="KW-1185">Reference proteome</keyword>
<evidence type="ECO:0000259" key="5">
    <source>
        <dbReference type="Pfam" id="PF24883"/>
    </source>
</evidence>
<evidence type="ECO:0000313" key="8">
    <source>
        <dbReference type="Proteomes" id="UP000835052"/>
    </source>
</evidence>
<organism evidence="7 8">
    <name type="scientific">Caenorhabditis auriculariae</name>
    <dbReference type="NCBI Taxonomy" id="2777116"/>
    <lineage>
        <taxon>Eukaryota</taxon>
        <taxon>Metazoa</taxon>
        <taxon>Ecdysozoa</taxon>
        <taxon>Nematoda</taxon>
        <taxon>Chromadorea</taxon>
        <taxon>Rhabditida</taxon>
        <taxon>Rhabditina</taxon>
        <taxon>Rhabditomorpha</taxon>
        <taxon>Rhabditoidea</taxon>
        <taxon>Rhabditidae</taxon>
        <taxon>Peloderinae</taxon>
        <taxon>Caenorhabditis</taxon>
    </lineage>
</organism>
<feature type="repeat" description="ANK" evidence="4">
    <location>
        <begin position="808"/>
        <end position="840"/>
    </location>
</feature>
<comment type="similarity">
    <text evidence="3">Belongs to the TANC family.</text>
</comment>
<dbReference type="SMART" id="SM00248">
    <property type="entry name" value="ANK"/>
    <property type="match status" value="6"/>
</dbReference>
<dbReference type="Gene3D" id="1.25.40.10">
    <property type="entry name" value="Tetratricopeptide repeat domain"/>
    <property type="match status" value="1"/>
</dbReference>
<name>A0A8S1GYK0_9PELO</name>
<dbReference type="Pfam" id="PF24883">
    <property type="entry name" value="NPHP3_N"/>
    <property type="match status" value="1"/>
</dbReference>
<dbReference type="AlphaFoldDB" id="A0A8S1GYK0"/>
<dbReference type="Gene3D" id="3.40.50.300">
    <property type="entry name" value="P-loop containing nucleotide triphosphate hydrolases"/>
    <property type="match status" value="1"/>
</dbReference>
<dbReference type="InterPro" id="IPR027417">
    <property type="entry name" value="P-loop_NTPase"/>
</dbReference>
<dbReference type="Proteomes" id="UP000835052">
    <property type="component" value="Unassembled WGS sequence"/>
</dbReference>
<sequence>MKDGRRRAELRWESLFSPRLCNERPSGLDAQELASSESFPWRPLPAAGVAASSPKKPAFFRLIGEPHGLELRANVFSKGSEKKRTSSCEASVQCDVVGPPEAVPTSPVRRRREAVHTPLPLEDRSSVVSLLTAQFEVTPQCTLNSPLRPLFRLENFFSSDELQQSFVGREWLFREIYESSVGDKMDVTCVLGAAGSGKTTIVKQIVLHSSFYQLRNATLERQKNEWLRAVASRVVAWHICDVQNAASCSIPEFLCNLTAWLASSHVLQAYARAISKDQDLLKLARVEECEKRDCRQVFARLIAQPLSRIESSDEGPLLIVVDGLDHADYYHSDDDNCIRKFILEVRPSLPKWIKIVITGENLGRAAEVQQRTIRIDDRVLCDQRLLLKTANLDGDAEFCEEVLRGSQGSMLFTSLCIRDPLPPASTVEQLLERFLGRILGESSLQLATNLLNVLATSMYPMNLEDLRETLVFTSLQYKPIDVALLNHTLELLSPLLRCSATEHFTIRESLIGNFLLHAASPRYRLQPKLGHMLHATRLAFRGQLSPPEMFLLAHHILKANPTKNLRRQPLFTFAKTRESLLEWLRNSSADISTALCSPRHLQYPNLKTTSLLIEAGADVDADLDGRNLVEVTAALGFFPLVKMLVSCSKLRHIASLIAPTASKFGDLETVRHIIDSLDAECLSECCVKAAASGHLQVLTFLLNSAHMSSVHRKNCIEKCAWEASKTDRLNVLEFALQSENIDVAACMRIACLNSSLNVVLMLLARGQAMSDEWKPKQSPLLVAASSESWQMLLAALKIVDDVDVSDVRGRTALSLAAARGDSVMIDILLARKADAECVDSQGWTALLHAVDSSQLAAVRSLLRNGVSVNVRDLRGRWTAHIACQRASVDVIRTLLEAGLDIDVKDEQGLRPIEVAITSNNKTAVRLLASRGARLRGTTWEKAAQYDYDIVFILLNKLLDDANQLTKKKKYEEALYRLNYAIDRCTRLKSKKEHEQRLLALEQQALLSKARVRRKQGRFEEAIQTCVTAESLCDCDDDALYAIALLRAKCHFDGRQVQQARESARIAALLRPFDDECRQLLAVLQSPLTHICHL</sequence>
<evidence type="ECO:0000256" key="4">
    <source>
        <dbReference type="PROSITE-ProRule" id="PRU00023"/>
    </source>
</evidence>
<dbReference type="Pfam" id="PF12796">
    <property type="entry name" value="Ank_2"/>
    <property type="match status" value="1"/>
</dbReference>
<dbReference type="SUPFAM" id="SSF48452">
    <property type="entry name" value="TPR-like"/>
    <property type="match status" value="1"/>
</dbReference>
<dbReference type="SUPFAM" id="SSF52540">
    <property type="entry name" value="P-loop containing nucleoside triphosphate hydrolases"/>
    <property type="match status" value="1"/>
</dbReference>
<feature type="repeat" description="ANK" evidence="4">
    <location>
        <begin position="841"/>
        <end position="873"/>
    </location>
</feature>
<evidence type="ECO:0000256" key="3">
    <source>
        <dbReference type="ARBA" id="ARBA00038259"/>
    </source>
</evidence>
<dbReference type="PANTHER" id="PTHR24166:SF48">
    <property type="entry name" value="PROTEIN VAPYRIN"/>
    <property type="match status" value="1"/>
</dbReference>
<dbReference type="OrthoDB" id="5958958at2759"/>
<evidence type="ECO:0000259" key="6">
    <source>
        <dbReference type="Pfam" id="PF25521"/>
    </source>
</evidence>
<dbReference type="InterPro" id="IPR058056">
    <property type="entry name" value="WH_TANC1/2"/>
</dbReference>
<dbReference type="InterPro" id="IPR011990">
    <property type="entry name" value="TPR-like_helical_dom_sf"/>
</dbReference>
<dbReference type="InterPro" id="IPR036770">
    <property type="entry name" value="Ankyrin_rpt-contain_sf"/>
</dbReference>
<feature type="repeat" description="ANK" evidence="4">
    <location>
        <begin position="874"/>
        <end position="906"/>
    </location>
</feature>
<dbReference type="EMBL" id="CAJGYM010000008">
    <property type="protein sequence ID" value="CAD6188307.1"/>
    <property type="molecule type" value="Genomic_DNA"/>
</dbReference>
<feature type="domain" description="TANC1/2-like winged helix" evidence="6">
    <location>
        <begin position="443"/>
        <end position="590"/>
    </location>
</feature>
<dbReference type="Pfam" id="PF13637">
    <property type="entry name" value="Ank_4"/>
    <property type="match status" value="1"/>
</dbReference>
<evidence type="ECO:0000313" key="7">
    <source>
        <dbReference type="EMBL" id="CAD6188307.1"/>
    </source>
</evidence>
<dbReference type="InterPro" id="IPR002110">
    <property type="entry name" value="Ankyrin_rpt"/>
</dbReference>
<dbReference type="PROSITE" id="PS50088">
    <property type="entry name" value="ANK_REPEAT"/>
    <property type="match status" value="3"/>
</dbReference>
<dbReference type="SUPFAM" id="SSF48403">
    <property type="entry name" value="Ankyrin repeat"/>
    <property type="match status" value="1"/>
</dbReference>
<dbReference type="PANTHER" id="PTHR24166">
    <property type="entry name" value="ROLLING PEBBLES, ISOFORM B"/>
    <property type="match status" value="1"/>
</dbReference>
<accession>A0A8S1GYK0</accession>
<comment type="caution">
    <text evidence="7">The sequence shown here is derived from an EMBL/GenBank/DDBJ whole genome shotgun (WGS) entry which is preliminary data.</text>
</comment>
<dbReference type="Pfam" id="PF25521">
    <property type="entry name" value="WHD_TANC1"/>
    <property type="match status" value="1"/>
</dbReference>
<keyword evidence="2 4" id="KW-0040">ANK repeat</keyword>
<reference evidence="7" key="1">
    <citation type="submission" date="2020-10" db="EMBL/GenBank/DDBJ databases">
        <authorList>
            <person name="Kikuchi T."/>
        </authorList>
    </citation>
    <scope>NUCLEOTIDE SEQUENCE</scope>
    <source>
        <strain evidence="7">NKZ352</strain>
    </source>
</reference>
<proteinExistence type="inferred from homology"/>
<dbReference type="InterPro" id="IPR050889">
    <property type="entry name" value="Dendritic_Spine_Reg/Scaffold"/>
</dbReference>